<dbReference type="EMBL" id="JACOQI010000002">
    <property type="protein sequence ID" value="MBC5769475.1"/>
    <property type="molecule type" value="Genomic_DNA"/>
</dbReference>
<protein>
    <submittedName>
        <fullName evidence="2">AAA family ATPase</fullName>
    </submittedName>
</protein>
<dbReference type="InterPro" id="IPR006674">
    <property type="entry name" value="HD_domain"/>
</dbReference>
<dbReference type="SUPFAM" id="SSF52540">
    <property type="entry name" value="P-loop containing nucleoside triphosphate hydrolases"/>
    <property type="match status" value="1"/>
</dbReference>
<dbReference type="Pfam" id="PF13671">
    <property type="entry name" value="AAA_33"/>
    <property type="match status" value="1"/>
</dbReference>
<dbReference type="Gene3D" id="3.40.50.300">
    <property type="entry name" value="P-loop containing nucleotide triphosphate hydrolases"/>
    <property type="match status" value="1"/>
</dbReference>
<evidence type="ECO:0000259" key="1">
    <source>
        <dbReference type="Pfam" id="PF01966"/>
    </source>
</evidence>
<name>A0A923S6B7_9FIRM</name>
<dbReference type="SUPFAM" id="SSF109604">
    <property type="entry name" value="HD-domain/PDEase-like"/>
    <property type="match status" value="1"/>
</dbReference>
<dbReference type="Pfam" id="PF01966">
    <property type="entry name" value="HD"/>
    <property type="match status" value="1"/>
</dbReference>
<proteinExistence type="predicted"/>
<reference evidence="2" key="1">
    <citation type="submission" date="2020-08" db="EMBL/GenBank/DDBJ databases">
        <title>Genome public.</title>
        <authorList>
            <person name="Liu C."/>
            <person name="Sun Q."/>
        </authorList>
    </citation>
    <scope>NUCLEOTIDE SEQUENCE</scope>
    <source>
        <strain evidence="2">BX15</strain>
    </source>
</reference>
<keyword evidence="3" id="KW-1185">Reference proteome</keyword>
<dbReference type="InterPro" id="IPR027417">
    <property type="entry name" value="P-loop_NTPase"/>
</dbReference>
<gene>
    <name evidence="2" type="ORF">H8Z83_03955</name>
</gene>
<dbReference type="InterPro" id="IPR003607">
    <property type="entry name" value="HD/PDEase_dom"/>
</dbReference>
<feature type="domain" description="HD" evidence="1">
    <location>
        <begin position="178"/>
        <end position="267"/>
    </location>
</feature>
<organism evidence="2 3">
    <name type="scientific">Dysosmobacter segnis</name>
    <dbReference type="NCBI Taxonomy" id="2763042"/>
    <lineage>
        <taxon>Bacteria</taxon>
        <taxon>Bacillati</taxon>
        <taxon>Bacillota</taxon>
        <taxon>Clostridia</taxon>
        <taxon>Eubacteriales</taxon>
        <taxon>Oscillospiraceae</taxon>
        <taxon>Dysosmobacter</taxon>
    </lineage>
</organism>
<dbReference type="AlphaFoldDB" id="A0A923S6B7"/>
<dbReference type="Proteomes" id="UP000620327">
    <property type="component" value="Unassembled WGS sequence"/>
</dbReference>
<dbReference type="PANTHER" id="PTHR12435">
    <property type="match status" value="1"/>
</dbReference>
<dbReference type="CDD" id="cd00077">
    <property type="entry name" value="HDc"/>
    <property type="match status" value="1"/>
</dbReference>
<evidence type="ECO:0000313" key="3">
    <source>
        <dbReference type="Proteomes" id="UP000620327"/>
    </source>
</evidence>
<dbReference type="RefSeq" id="WP_187013822.1">
    <property type="nucleotide sequence ID" value="NZ_JACOQI010000002.1"/>
</dbReference>
<evidence type="ECO:0000313" key="2">
    <source>
        <dbReference type="EMBL" id="MBC5769475.1"/>
    </source>
</evidence>
<dbReference type="Gene3D" id="1.10.3090.10">
    <property type="entry name" value="cca-adding enzyme, domain 2"/>
    <property type="match status" value="1"/>
</dbReference>
<sequence>MPMFYMMVGLPGSGKSFTAESIPNAVVHSSDAIRAEVLGDENDQTQQDLVFQTLHKRVLQDLVDGKDVVYDATNINYKRRIGFLNRVRALHKHDLRTVCLFMATPYEVCLERNNNRERSVPESVIQRMYFKFDVPMMAEGWDEIRIVGDEDRHDQIDTLMLRLSKLEHDNPHHEYTVGQHSMTAWQYLISHYKDADAVLLRATLLHDIGKEKTKVFHDIKGNPTEIAHFYHHERAGAYDSFCYTGDLSPNQRLTVALLIRWHMWPYAVEKSDNPSKTVSKIKRLLGNDIWNQVMVLNACDRNAH</sequence>
<comment type="caution">
    <text evidence="2">The sequence shown here is derived from an EMBL/GenBank/DDBJ whole genome shotgun (WGS) entry which is preliminary data.</text>
</comment>
<accession>A0A923S6B7</accession>